<dbReference type="AlphaFoldDB" id="V4LTA9"/>
<accession>V4LTA9</accession>
<dbReference type="EMBL" id="KI517416">
    <property type="protein sequence ID" value="ESQ47024.1"/>
    <property type="molecule type" value="Genomic_DNA"/>
</dbReference>
<gene>
    <name evidence="2" type="ORF">EUTSA_v10028272mg</name>
</gene>
<dbReference type="KEGG" id="eus:EUTSA_v10028272mg"/>
<protein>
    <submittedName>
        <fullName evidence="2">Uncharacterized protein</fullName>
    </submittedName>
</protein>
<evidence type="ECO:0000313" key="2">
    <source>
        <dbReference type="EMBL" id="ESQ47024.1"/>
    </source>
</evidence>
<keyword evidence="1" id="KW-0175">Coiled coil</keyword>
<name>V4LTA9_EUTSA</name>
<evidence type="ECO:0000313" key="3">
    <source>
        <dbReference type="Proteomes" id="UP000030689"/>
    </source>
</evidence>
<organism evidence="2 3">
    <name type="scientific">Eutrema salsugineum</name>
    <name type="common">Saltwater cress</name>
    <name type="synonym">Sisymbrium salsugineum</name>
    <dbReference type="NCBI Taxonomy" id="72664"/>
    <lineage>
        <taxon>Eukaryota</taxon>
        <taxon>Viridiplantae</taxon>
        <taxon>Streptophyta</taxon>
        <taxon>Embryophyta</taxon>
        <taxon>Tracheophyta</taxon>
        <taxon>Spermatophyta</taxon>
        <taxon>Magnoliopsida</taxon>
        <taxon>eudicotyledons</taxon>
        <taxon>Gunneridae</taxon>
        <taxon>Pentapetalae</taxon>
        <taxon>rosids</taxon>
        <taxon>malvids</taxon>
        <taxon>Brassicales</taxon>
        <taxon>Brassicaceae</taxon>
        <taxon>Eutremeae</taxon>
        <taxon>Eutrema</taxon>
    </lineage>
</organism>
<evidence type="ECO:0000256" key="1">
    <source>
        <dbReference type="SAM" id="Coils"/>
    </source>
</evidence>
<sequence length="249" mass="28211">MKRVRKFPPPNAFFFSDKYKKVSQLSADLTAQTDELIAEYDHALCKVKREASKYKEHVADLQGIVDAEAEKSAEASKTIAELQAEIADLKGKNVELNADRDFLSKELKKEQTWLRGARNRALRGWKATTEKCQVRVEKANKYRSEVDAQRIPFLEINQLTGILSFCERYALKGDAVSPSVIDELERRKADSEARFKALPVTELEPDDTRVTPFRDDLYPDIDQVVGFEVPAGLDMFGSNSKTISDRASF</sequence>
<reference evidence="2 3" key="1">
    <citation type="journal article" date="2013" name="Front. Plant Sci.">
        <title>The Reference Genome of the Halophytic Plant Eutrema salsugineum.</title>
        <authorList>
            <person name="Yang R."/>
            <person name="Jarvis D.E."/>
            <person name="Chen H."/>
            <person name="Beilstein M.A."/>
            <person name="Grimwood J."/>
            <person name="Jenkins J."/>
            <person name="Shu S."/>
            <person name="Prochnik S."/>
            <person name="Xin M."/>
            <person name="Ma C."/>
            <person name="Schmutz J."/>
            <person name="Wing R.A."/>
            <person name="Mitchell-Olds T."/>
            <person name="Schumaker K.S."/>
            <person name="Wang X."/>
        </authorList>
    </citation>
    <scope>NUCLEOTIDE SEQUENCE [LARGE SCALE GENOMIC DNA]</scope>
</reference>
<proteinExistence type="predicted"/>
<dbReference type="Gramene" id="ESQ47024">
    <property type="protein sequence ID" value="ESQ47024"/>
    <property type="gene ID" value="EUTSA_v10028272mg"/>
</dbReference>
<dbReference type="Proteomes" id="UP000030689">
    <property type="component" value="Unassembled WGS sequence"/>
</dbReference>
<keyword evidence="3" id="KW-1185">Reference proteome</keyword>
<feature type="coiled-coil region" evidence="1">
    <location>
        <begin position="65"/>
        <end position="106"/>
    </location>
</feature>